<evidence type="ECO:0000256" key="5">
    <source>
        <dbReference type="ARBA" id="ARBA00022729"/>
    </source>
</evidence>
<evidence type="ECO:0000259" key="10">
    <source>
        <dbReference type="Pfam" id="PF00593"/>
    </source>
</evidence>
<dbReference type="InterPro" id="IPR036942">
    <property type="entry name" value="Beta-barrel_TonB_sf"/>
</dbReference>
<dbReference type="InterPro" id="IPR010917">
    <property type="entry name" value="TonB_rcpt_CS"/>
</dbReference>
<keyword evidence="2" id="KW-0813">Transport</keyword>
<keyword evidence="8 11" id="KW-0675">Receptor</keyword>
<keyword evidence="3" id="KW-1134">Transmembrane beta strand</keyword>
<dbReference type="Proteomes" id="UP001163328">
    <property type="component" value="Chromosome"/>
</dbReference>
<proteinExistence type="predicted"/>
<evidence type="ECO:0000256" key="4">
    <source>
        <dbReference type="ARBA" id="ARBA00022692"/>
    </source>
</evidence>
<dbReference type="Pfam" id="PF00593">
    <property type="entry name" value="TonB_dep_Rec_b-barrel"/>
    <property type="match status" value="1"/>
</dbReference>
<dbReference type="EMBL" id="CP081495">
    <property type="protein sequence ID" value="UYW01491.1"/>
    <property type="molecule type" value="Genomic_DNA"/>
</dbReference>
<accession>A0ABY6M2V5</accession>
<sequence>MTMFSNIPSQKDMFMLTWPGVTTNYVDVNVEDKYYLSDNWSVKALAGLGFHNNQLKNELGFESLQIFYPDLTKNKNRLLKRFSGTVQYQPENWMASVTLGYGERAPSISEGYGFYLFNSFDRFDYIGNPNLKNEKSTSIAVNVGYTAGKWAAKLTASAFYLNDYIIGKPDPNLSTMTINAAGVKIYDQLTYATIYNLALDFNYNFFRYLAFKNKFVYARGTGQGNINLPTMQPFTYQSAFVFSNNGYGAMVEVKGATKQTKINTDFGEMPLPSYAILNASVSKDFYFANKQLVVKVGAENILDKKYTTFSDWNRIPQMGRNVFINTIINF</sequence>
<protein>
    <submittedName>
        <fullName evidence="11">TonB-dependent receptor</fullName>
    </submittedName>
</protein>
<keyword evidence="6" id="KW-0798">TonB box</keyword>
<evidence type="ECO:0000256" key="6">
    <source>
        <dbReference type="ARBA" id="ARBA00023077"/>
    </source>
</evidence>
<evidence type="ECO:0000313" key="11">
    <source>
        <dbReference type="EMBL" id="UYW01491.1"/>
    </source>
</evidence>
<evidence type="ECO:0000256" key="8">
    <source>
        <dbReference type="ARBA" id="ARBA00023170"/>
    </source>
</evidence>
<dbReference type="RefSeq" id="WP_264433963.1">
    <property type="nucleotide sequence ID" value="NZ_CP081495.1"/>
</dbReference>
<dbReference type="PANTHER" id="PTHR30069:SF29">
    <property type="entry name" value="HEMOGLOBIN AND HEMOGLOBIN-HAPTOGLOBIN-BINDING PROTEIN 1-RELATED"/>
    <property type="match status" value="1"/>
</dbReference>
<keyword evidence="7" id="KW-0472">Membrane</keyword>
<evidence type="ECO:0000256" key="1">
    <source>
        <dbReference type="ARBA" id="ARBA00004571"/>
    </source>
</evidence>
<feature type="domain" description="TonB-dependent receptor-like beta-barrel" evidence="10">
    <location>
        <begin position="23"/>
        <end position="301"/>
    </location>
</feature>
<comment type="subcellular location">
    <subcellularLocation>
        <location evidence="1">Cell outer membrane</location>
        <topology evidence="1">Multi-pass membrane protein</topology>
    </subcellularLocation>
</comment>
<dbReference type="SUPFAM" id="SSF56935">
    <property type="entry name" value="Porins"/>
    <property type="match status" value="1"/>
</dbReference>
<evidence type="ECO:0000256" key="3">
    <source>
        <dbReference type="ARBA" id="ARBA00022452"/>
    </source>
</evidence>
<evidence type="ECO:0000256" key="9">
    <source>
        <dbReference type="ARBA" id="ARBA00023237"/>
    </source>
</evidence>
<dbReference type="Gene3D" id="2.40.170.20">
    <property type="entry name" value="TonB-dependent receptor, beta-barrel domain"/>
    <property type="match status" value="1"/>
</dbReference>
<dbReference type="InterPro" id="IPR039426">
    <property type="entry name" value="TonB-dep_rcpt-like"/>
</dbReference>
<organism evidence="11 12">
    <name type="scientific">Flavobacterium agricola</name>
    <dbReference type="NCBI Taxonomy" id="2870839"/>
    <lineage>
        <taxon>Bacteria</taxon>
        <taxon>Pseudomonadati</taxon>
        <taxon>Bacteroidota</taxon>
        <taxon>Flavobacteriia</taxon>
        <taxon>Flavobacteriales</taxon>
        <taxon>Flavobacteriaceae</taxon>
        <taxon>Flavobacterium</taxon>
    </lineage>
</organism>
<dbReference type="PROSITE" id="PS01156">
    <property type="entry name" value="TONB_DEPENDENT_REC_2"/>
    <property type="match status" value="1"/>
</dbReference>
<gene>
    <name evidence="11" type="ORF">K5I29_00635</name>
</gene>
<reference evidence="11" key="1">
    <citation type="submission" date="2021-08" db="EMBL/GenBank/DDBJ databases">
        <title>Flavobacterium sp. strain CC-SYL302.</title>
        <authorList>
            <person name="Lin S.-Y."/>
            <person name="Lee T.-H."/>
            <person name="Young C.-C."/>
        </authorList>
    </citation>
    <scope>NUCLEOTIDE SEQUENCE</scope>
    <source>
        <strain evidence="11">CC-SYL302</strain>
    </source>
</reference>
<keyword evidence="4" id="KW-0812">Transmembrane</keyword>
<evidence type="ECO:0000256" key="2">
    <source>
        <dbReference type="ARBA" id="ARBA00022448"/>
    </source>
</evidence>
<keyword evidence="9" id="KW-0998">Cell outer membrane</keyword>
<name>A0ABY6M2V5_9FLAO</name>
<evidence type="ECO:0000256" key="7">
    <source>
        <dbReference type="ARBA" id="ARBA00023136"/>
    </source>
</evidence>
<evidence type="ECO:0000313" key="12">
    <source>
        <dbReference type="Proteomes" id="UP001163328"/>
    </source>
</evidence>
<keyword evidence="5" id="KW-0732">Signal</keyword>
<keyword evidence="12" id="KW-1185">Reference proteome</keyword>
<dbReference type="InterPro" id="IPR000531">
    <property type="entry name" value="Beta-barrel_TonB"/>
</dbReference>
<dbReference type="PANTHER" id="PTHR30069">
    <property type="entry name" value="TONB-DEPENDENT OUTER MEMBRANE RECEPTOR"/>
    <property type="match status" value="1"/>
</dbReference>